<dbReference type="OrthoDB" id="3366823at2759"/>
<feature type="chain" id="PRO_5025465294" evidence="8">
    <location>
        <begin position="24"/>
        <end position="540"/>
    </location>
</feature>
<dbReference type="EMBL" id="ML994680">
    <property type="protein sequence ID" value="KAF2177972.1"/>
    <property type="molecule type" value="Genomic_DNA"/>
</dbReference>
<keyword evidence="10" id="KW-1185">Reference proteome</keyword>
<evidence type="ECO:0000256" key="6">
    <source>
        <dbReference type="PIRSR" id="PIRSR602403-1"/>
    </source>
</evidence>
<feature type="transmembrane region" description="Helical" evidence="7">
    <location>
        <begin position="308"/>
        <end position="330"/>
    </location>
</feature>
<evidence type="ECO:0000256" key="3">
    <source>
        <dbReference type="ARBA" id="ARBA00022617"/>
    </source>
</evidence>
<keyword evidence="7" id="KW-0812">Transmembrane</keyword>
<evidence type="ECO:0000256" key="7">
    <source>
        <dbReference type="SAM" id="Phobius"/>
    </source>
</evidence>
<evidence type="ECO:0000256" key="5">
    <source>
        <dbReference type="ARBA" id="ARBA00023004"/>
    </source>
</evidence>
<evidence type="ECO:0000256" key="8">
    <source>
        <dbReference type="SAM" id="SignalP"/>
    </source>
</evidence>
<dbReference type="GO" id="GO:0008395">
    <property type="term" value="F:steroid hydroxylase activity"/>
    <property type="evidence" value="ECO:0007669"/>
    <property type="project" value="TreeGrafter"/>
</dbReference>
<evidence type="ECO:0000256" key="2">
    <source>
        <dbReference type="ARBA" id="ARBA00010617"/>
    </source>
</evidence>
<evidence type="ECO:0000256" key="4">
    <source>
        <dbReference type="ARBA" id="ARBA00022723"/>
    </source>
</evidence>
<comment type="cofactor">
    <cofactor evidence="1 6">
        <name>heme</name>
        <dbReference type="ChEBI" id="CHEBI:30413"/>
    </cofactor>
</comment>
<dbReference type="Proteomes" id="UP000800200">
    <property type="component" value="Unassembled WGS sequence"/>
</dbReference>
<protein>
    <submittedName>
        <fullName evidence="9">Cytochrome P450</fullName>
    </submittedName>
</protein>
<evidence type="ECO:0000256" key="1">
    <source>
        <dbReference type="ARBA" id="ARBA00001971"/>
    </source>
</evidence>
<dbReference type="GO" id="GO:0020037">
    <property type="term" value="F:heme binding"/>
    <property type="evidence" value="ECO:0007669"/>
    <property type="project" value="InterPro"/>
</dbReference>
<feature type="signal peptide" evidence="8">
    <location>
        <begin position="1"/>
        <end position="23"/>
    </location>
</feature>
<evidence type="ECO:0000313" key="10">
    <source>
        <dbReference type="Proteomes" id="UP000800200"/>
    </source>
</evidence>
<dbReference type="GO" id="GO:0016705">
    <property type="term" value="F:oxidoreductase activity, acting on paired donors, with incorporation or reduction of molecular oxygen"/>
    <property type="evidence" value="ECO:0007669"/>
    <property type="project" value="InterPro"/>
</dbReference>
<dbReference type="InterPro" id="IPR002403">
    <property type="entry name" value="Cyt_P450_E_grp-IV"/>
</dbReference>
<organism evidence="9 10">
    <name type="scientific">Zopfia rhizophila CBS 207.26</name>
    <dbReference type="NCBI Taxonomy" id="1314779"/>
    <lineage>
        <taxon>Eukaryota</taxon>
        <taxon>Fungi</taxon>
        <taxon>Dikarya</taxon>
        <taxon>Ascomycota</taxon>
        <taxon>Pezizomycotina</taxon>
        <taxon>Dothideomycetes</taxon>
        <taxon>Dothideomycetes incertae sedis</taxon>
        <taxon>Zopfiaceae</taxon>
        <taxon>Zopfia</taxon>
    </lineage>
</organism>
<proteinExistence type="inferred from homology"/>
<dbReference type="Gene3D" id="1.10.630.10">
    <property type="entry name" value="Cytochrome P450"/>
    <property type="match status" value="1"/>
</dbReference>
<accession>A0A6A6DHU1</accession>
<dbReference type="PANTHER" id="PTHR24304">
    <property type="entry name" value="CYTOCHROME P450 FAMILY 7"/>
    <property type="match status" value="1"/>
</dbReference>
<dbReference type="PRINTS" id="PR00465">
    <property type="entry name" value="EP450IV"/>
</dbReference>
<keyword evidence="3 6" id="KW-0349">Heme</keyword>
<keyword evidence="7" id="KW-0472">Membrane</keyword>
<dbReference type="SUPFAM" id="SSF48264">
    <property type="entry name" value="Cytochrome P450"/>
    <property type="match status" value="1"/>
</dbReference>
<sequence>MGSSGPLITTLLLFFILISLVSRQKSRSKLRQPPRLSETIPFVSNAWQFMTNKRLFINRTREALRASPVVQCRLGPMTLHLVSGGSTVSAVFRSSFTSDPWILRILQHTAGYASTDLAKFSADDSGCATLPRKDSTGSTAPEKRIWHAMHRTHEEGLVSAHSVGAFSASFQECFREELSTLPVGNWVEVRVSDFLKKHMSIAATRSVLGSRILEVNAGFIDTFWEYEQFGESLSFGLPSWLNRRAISARERFRCMCRKWYKLADQEFDWDTVALHQDEEWEPIFGSQISRGLARWGKQFSFSVESFGAAYALLLFGLHANTIPICIWMVMEIIKDPDLYHQIKDEVSQANITDGALAGNFDFQRLASMPLLQSVYTETLRVHVSILVTRTATEPVVIGGYNIPKGSVFQAPTEVAHLDEIVWGTPDHPASEFWTYRHVKEVEKTDSTGYVTKKLEFSIAARGGNYFPFGGGISICAGRNFAKPEVLLTVAMIISNFDIEFIEWLKLDGTHSERPALDNTGYANAAATPPDREMKVMWRRI</sequence>
<comment type="similarity">
    <text evidence="2">Belongs to the cytochrome P450 family.</text>
</comment>
<keyword evidence="4 6" id="KW-0479">Metal-binding</keyword>
<dbReference type="CDD" id="cd11040">
    <property type="entry name" value="CYP7_CYP8-like"/>
    <property type="match status" value="1"/>
</dbReference>
<dbReference type="Pfam" id="PF00067">
    <property type="entry name" value="p450"/>
    <property type="match status" value="1"/>
</dbReference>
<evidence type="ECO:0000313" key="9">
    <source>
        <dbReference type="EMBL" id="KAF2177972.1"/>
    </source>
</evidence>
<dbReference type="InterPro" id="IPR036396">
    <property type="entry name" value="Cyt_P450_sf"/>
</dbReference>
<reference evidence="9" key="1">
    <citation type="journal article" date="2020" name="Stud. Mycol.">
        <title>101 Dothideomycetes genomes: a test case for predicting lifestyles and emergence of pathogens.</title>
        <authorList>
            <person name="Haridas S."/>
            <person name="Albert R."/>
            <person name="Binder M."/>
            <person name="Bloem J."/>
            <person name="Labutti K."/>
            <person name="Salamov A."/>
            <person name="Andreopoulos B."/>
            <person name="Baker S."/>
            <person name="Barry K."/>
            <person name="Bills G."/>
            <person name="Bluhm B."/>
            <person name="Cannon C."/>
            <person name="Castanera R."/>
            <person name="Culley D."/>
            <person name="Daum C."/>
            <person name="Ezra D."/>
            <person name="Gonzalez J."/>
            <person name="Henrissat B."/>
            <person name="Kuo A."/>
            <person name="Liang C."/>
            <person name="Lipzen A."/>
            <person name="Lutzoni F."/>
            <person name="Magnuson J."/>
            <person name="Mondo S."/>
            <person name="Nolan M."/>
            <person name="Ohm R."/>
            <person name="Pangilinan J."/>
            <person name="Park H.-J."/>
            <person name="Ramirez L."/>
            <person name="Alfaro M."/>
            <person name="Sun H."/>
            <person name="Tritt A."/>
            <person name="Yoshinaga Y."/>
            <person name="Zwiers L.-H."/>
            <person name="Turgeon B."/>
            <person name="Goodwin S."/>
            <person name="Spatafora J."/>
            <person name="Crous P."/>
            <person name="Grigoriev I."/>
        </authorList>
    </citation>
    <scope>NUCLEOTIDE SEQUENCE</scope>
    <source>
        <strain evidence="9">CBS 207.26</strain>
    </source>
</reference>
<keyword evidence="5 6" id="KW-0408">Iron</keyword>
<dbReference type="PANTHER" id="PTHR24304:SF2">
    <property type="entry name" value="24-HYDROXYCHOLESTEROL 7-ALPHA-HYDROXYLASE"/>
    <property type="match status" value="1"/>
</dbReference>
<gene>
    <name evidence="9" type="ORF">K469DRAFT_601231</name>
</gene>
<dbReference type="AlphaFoldDB" id="A0A6A6DHU1"/>
<feature type="binding site" description="axial binding residue" evidence="6">
    <location>
        <position position="475"/>
    </location>
    <ligand>
        <name>heme</name>
        <dbReference type="ChEBI" id="CHEBI:30413"/>
    </ligand>
    <ligandPart>
        <name>Fe</name>
        <dbReference type="ChEBI" id="CHEBI:18248"/>
    </ligandPart>
</feature>
<dbReference type="InterPro" id="IPR050529">
    <property type="entry name" value="CYP450_sterol_14alpha_dmase"/>
</dbReference>
<name>A0A6A6DHU1_9PEZI</name>
<keyword evidence="8" id="KW-0732">Signal</keyword>
<dbReference type="InterPro" id="IPR001128">
    <property type="entry name" value="Cyt_P450"/>
</dbReference>
<dbReference type="GO" id="GO:0005506">
    <property type="term" value="F:iron ion binding"/>
    <property type="evidence" value="ECO:0007669"/>
    <property type="project" value="InterPro"/>
</dbReference>
<keyword evidence="7" id="KW-1133">Transmembrane helix</keyword>